<feature type="binding site" evidence="5">
    <location>
        <begin position="214"/>
        <end position="221"/>
    </location>
    <ligand>
        <name>ATP</name>
        <dbReference type="ChEBI" id="CHEBI:30616"/>
    </ligand>
</feature>
<dbReference type="InterPro" id="IPR027417">
    <property type="entry name" value="P-loop_NTPase"/>
</dbReference>
<dbReference type="EMBL" id="JACWFH010000008">
    <property type="protein sequence ID" value="MBY0096741.1"/>
    <property type="molecule type" value="Genomic_DNA"/>
</dbReference>
<name>A0ABS7K3A4_9BACI</name>
<evidence type="ECO:0000256" key="1">
    <source>
        <dbReference type="ARBA" id="ARBA00022741"/>
    </source>
</evidence>
<keyword evidence="4 5" id="KW-0067">ATP-binding</keyword>
<comment type="caution">
    <text evidence="8">The sequence shown here is derived from an EMBL/GenBank/DDBJ whole genome shotgun (WGS) entry which is preliminary data.</text>
</comment>
<reference evidence="8 9" key="1">
    <citation type="submission" date="2020-07" db="EMBL/GenBank/DDBJ databases">
        <title>Fungal Genomes of the International Space Station.</title>
        <authorList>
            <person name="Seuylemezian A."/>
            <person name="Singh N.K."/>
            <person name="Wood J."/>
            <person name="Venkateswaran K."/>
        </authorList>
    </citation>
    <scope>NUCLEOTIDE SEQUENCE [LARGE SCALE GENOMIC DNA]</scope>
    <source>
        <strain evidence="8 9">PL-B2</strain>
    </source>
</reference>
<protein>
    <submittedName>
        <fullName evidence="8">UvrD-helicase domain-containing protein</fullName>
    </submittedName>
</protein>
<evidence type="ECO:0000256" key="5">
    <source>
        <dbReference type="PROSITE-ProRule" id="PRU00560"/>
    </source>
</evidence>
<proteinExistence type="predicted"/>
<dbReference type="PANTHER" id="PTHR11070:SF17">
    <property type="entry name" value="DNA HELICASE IV"/>
    <property type="match status" value="1"/>
</dbReference>
<dbReference type="InterPro" id="IPR048228">
    <property type="entry name" value="HelD_bacillota"/>
</dbReference>
<dbReference type="InterPro" id="IPR000212">
    <property type="entry name" value="DNA_helicase_UvrD/REP"/>
</dbReference>
<accession>A0ABS7K3A4</accession>
<dbReference type="Gene3D" id="3.40.50.300">
    <property type="entry name" value="P-loop containing nucleotide triphosphate hydrolases"/>
    <property type="match status" value="3"/>
</dbReference>
<evidence type="ECO:0000313" key="9">
    <source>
        <dbReference type="Proteomes" id="UP000769780"/>
    </source>
</evidence>
<dbReference type="Pfam" id="PF00580">
    <property type="entry name" value="UvrD-helicase"/>
    <property type="match status" value="1"/>
</dbReference>
<dbReference type="Proteomes" id="UP000769780">
    <property type="component" value="Unassembled WGS sequence"/>
</dbReference>
<gene>
    <name evidence="8" type="ORF">H0185_07960</name>
</gene>
<sequence length="763" mass="89666">MSKEFEYEKRRLAYTRGYMEMVIKAAEQNQGDFQENMKQAMVDLDHLDSSLSYINILTNSKFIEMASTELEALRKLKNKPYFARINFKSEGQSSEEIFYIGKTSLYERDTQEPIIVDWRSPVANIYYDGRLGKVEYESNEGSIEGYLSLKRQYKIEEGKLIDYQDVDLTTTDELLQESLSGKADTRLTEIVSTIQAEQNNVIRADLNRPIIVQGAAGSGKTTIALHRLSYFIYHHAARFKPEQLLIIAPNNMFIGYIAEVLPELGVDKIRQTTYIDYMKLCVSKKLKVVKPEQKLIHILNQDIENEKMVKWLSRFKGSLKYKTLLDRYLKDIRDELSPTEDFVLERYRLTSGKKLRKLFLKDYHYLPYYKRLDKIKEIMKTDVRRKKKQIIDSLEKRFEAALDQALYHIKDEQKRKERVVYVLDSKEERLSTIQNESKSAVKKYMNKLPKETLLDYYKKLIFNEAKFEIYAKELLNKEQVEFFLSYNQKILQKNQVEIEDLAGLFYMQHKIFGIEKDLKAKNIVIDEAQDYSNFQLYALKVGLETDMFTIVGDLAQGIHSYRGLRNWETLRKVIFPRANFMTLQKSYRTTIDIMEVANDVLGLMNENLPKVEPVVRRGNKPLVYLYDSRNELQERIQDTLKTIENDGYQSIAIIGKTDKECKELYKLLHKRIERPIQLLQENEAIKKGCLVIVPSYLSKGLEFDAVLIVSLGEIYRSEEIDIKLLYVAMTRPMHQLYLFAREKEDVLMHEVDRTKWTCLSEDV</sequence>
<evidence type="ECO:0000256" key="3">
    <source>
        <dbReference type="ARBA" id="ARBA00022806"/>
    </source>
</evidence>
<dbReference type="InterPro" id="IPR014016">
    <property type="entry name" value="UvrD-like_ATP-bd"/>
</dbReference>
<dbReference type="PROSITE" id="PS51198">
    <property type="entry name" value="UVRD_HELICASE_ATP_BIND"/>
    <property type="match status" value="1"/>
</dbReference>
<dbReference type="RefSeq" id="WP_221872843.1">
    <property type="nucleotide sequence ID" value="NZ_JACWFH010000008.1"/>
</dbReference>
<keyword evidence="9" id="KW-1185">Reference proteome</keyword>
<evidence type="ECO:0000256" key="2">
    <source>
        <dbReference type="ARBA" id="ARBA00022801"/>
    </source>
</evidence>
<keyword evidence="2 5" id="KW-0378">Hydrolase</keyword>
<keyword evidence="6" id="KW-0175">Coiled coil</keyword>
<dbReference type="SUPFAM" id="SSF52540">
    <property type="entry name" value="P-loop containing nucleoside triphosphate hydrolases"/>
    <property type="match status" value="2"/>
</dbReference>
<evidence type="ECO:0000259" key="7">
    <source>
        <dbReference type="PROSITE" id="PS51198"/>
    </source>
</evidence>
<feature type="domain" description="UvrD-like helicase ATP-binding" evidence="7">
    <location>
        <begin position="193"/>
        <end position="590"/>
    </location>
</feature>
<dbReference type="InterPro" id="IPR013986">
    <property type="entry name" value="DExx_box_DNA_helicase_dom_sf"/>
</dbReference>
<organism evidence="8 9">
    <name type="scientific">Mesobacillus maritimus</name>
    <dbReference type="NCBI Taxonomy" id="1643336"/>
    <lineage>
        <taxon>Bacteria</taxon>
        <taxon>Bacillati</taxon>
        <taxon>Bacillota</taxon>
        <taxon>Bacilli</taxon>
        <taxon>Bacillales</taxon>
        <taxon>Bacillaceae</taxon>
        <taxon>Mesobacillus</taxon>
    </lineage>
</organism>
<dbReference type="PANTHER" id="PTHR11070">
    <property type="entry name" value="UVRD / RECB / PCRA DNA HELICASE FAMILY MEMBER"/>
    <property type="match status" value="1"/>
</dbReference>
<dbReference type="NCBIfam" id="NF041464">
    <property type="entry name" value="HelD_BACSU"/>
    <property type="match status" value="1"/>
</dbReference>
<evidence type="ECO:0000313" key="8">
    <source>
        <dbReference type="EMBL" id="MBY0096741.1"/>
    </source>
</evidence>
<evidence type="ECO:0000256" key="4">
    <source>
        <dbReference type="ARBA" id="ARBA00022840"/>
    </source>
</evidence>
<evidence type="ECO:0000256" key="6">
    <source>
        <dbReference type="SAM" id="Coils"/>
    </source>
</evidence>
<feature type="coiled-coil region" evidence="6">
    <location>
        <begin position="384"/>
        <end position="443"/>
    </location>
</feature>
<dbReference type="Gene3D" id="1.10.10.160">
    <property type="match status" value="1"/>
</dbReference>
<keyword evidence="3 5" id="KW-0347">Helicase</keyword>
<keyword evidence="1 5" id="KW-0547">Nucleotide-binding</keyword>